<accession>A0A645JK84</accession>
<dbReference type="AlphaFoldDB" id="A0A645JK84"/>
<protein>
    <submittedName>
        <fullName evidence="1">Uncharacterized protein</fullName>
    </submittedName>
</protein>
<name>A0A645JK84_9ZZZZ</name>
<reference evidence="1" key="1">
    <citation type="submission" date="2019-08" db="EMBL/GenBank/DDBJ databases">
        <authorList>
            <person name="Kucharzyk K."/>
            <person name="Murdoch R.W."/>
            <person name="Higgins S."/>
            <person name="Loffler F."/>
        </authorList>
    </citation>
    <scope>NUCLEOTIDE SEQUENCE</scope>
</reference>
<evidence type="ECO:0000313" key="1">
    <source>
        <dbReference type="EMBL" id="MPN63652.1"/>
    </source>
</evidence>
<sequence length="126" mass="14630">MQWNFEDLLNRFPNQQVLVARVRAKPELTHPHGANDPFFLLYLWKSGVQATQGVTVPFGENPGSDYNWHYLFRVYLYSPSGEGYFYSCPGAGLQKDEAVWFDFIEFTPIEQFKDKEFAESLPLITL</sequence>
<proteinExistence type="predicted"/>
<dbReference type="EMBL" id="VSSQ01143389">
    <property type="protein sequence ID" value="MPN63652.1"/>
    <property type="molecule type" value="Genomic_DNA"/>
</dbReference>
<gene>
    <name evidence="1" type="ORF">SDC9_211417</name>
</gene>
<organism evidence="1">
    <name type="scientific">bioreactor metagenome</name>
    <dbReference type="NCBI Taxonomy" id="1076179"/>
    <lineage>
        <taxon>unclassified sequences</taxon>
        <taxon>metagenomes</taxon>
        <taxon>ecological metagenomes</taxon>
    </lineage>
</organism>
<comment type="caution">
    <text evidence="1">The sequence shown here is derived from an EMBL/GenBank/DDBJ whole genome shotgun (WGS) entry which is preliminary data.</text>
</comment>